<keyword evidence="1" id="KW-0520">NAD</keyword>
<accession>A0A1G9NI77</accession>
<dbReference type="EMBL" id="FNHB01000001">
    <property type="protein sequence ID" value="SDL85655.1"/>
    <property type="molecule type" value="Genomic_DNA"/>
</dbReference>
<dbReference type="STRING" id="146817.SAMN04488502_1011008"/>
<keyword evidence="4" id="KW-1185">Reference proteome</keyword>
<dbReference type="InterPro" id="IPR050627">
    <property type="entry name" value="Nitroreductase/BluB"/>
</dbReference>
<dbReference type="PANTHER" id="PTHR23026:SF125">
    <property type="entry name" value="OXYGEN-INSENSITIVE NAD(P)H NITROREDUCTASE"/>
    <property type="match status" value="1"/>
</dbReference>
<dbReference type="CDD" id="cd02136">
    <property type="entry name" value="PnbA_NfnB-like"/>
    <property type="match status" value="1"/>
</dbReference>
<dbReference type="SUPFAM" id="SSF55469">
    <property type="entry name" value="FMN-dependent nitroreductase-like"/>
    <property type="match status" value="1"/>
</dbReference>
<gene>
    <name evidence="3" type="ORF">SAMN04488502_1011008</name>
</gene>
<dbReference type="Pfam" id="PF00881">
    <property type="entry name" value="Nitroreductase"/>
    <property type="match status" value="1"/>
</dbReference>
<evidence type="ECO:0000259" key="2">
    <source>
        <dbReference type="Pfam" id="PF00881"/>
    </source>
</evidence>
<dbReference type="RefSeq" id="WP_092069081.1">
    <property type="nucleotide sequence ID" value="NZ_FNHB01000001.1"/>
</dbReference>
<name>A0A1G9NI77_9FIRM</name>
<dbReference type="AlphaFoldDB" id="A0A1G9NI77"/>
<dbReference type="PANTHER" id="PTHR23026">
    <property type="entry name" value="NADPH NITROREDUCTASE"/>
    <property type="match status" value="1"/>
</dbReference>
<reference evidence="3 4" key="1">
    <citation type="submission" date="2016-10" db="EMBL/GenBank/DDBJ databases">
        <authorList>
            <person name="de Groot N.N."/>
        </authorList>
    </citation>
    <scope>NUCLEOTIDE SEQUENCE [LARGE SCALE GENOMIC DNA]</scope>
    <source>
        <strain evidence="3 4">DSM 1736</strain>
    </source>
</reference>
<dbReference type="InterPro" id="IPR000415">
    <property type="entry name" value="Nitroreductase-like"/>
</dbReference>
<dbReference type="OrthoDB" id="9812105at2"/>
<dbReference type="GO" id="GO:0046857">
    <property type="term" value="F:oxidoreductase activity, acting on other nitrogenous compounds as donors, with NAD or NADP as acceptor"/>
    <property type="evidence" value="ECO:0007669"/>
    <property type="project" value="TreeGrafter"/>
</dbReference>
<proteinExistence type="predicted"/>
<dbReference type="GO" id="GO:0005829">
    <property type="term" value="C:cytosol"/>
    <property type="evidence" value="ECO:0007669"/>
    <property type="project" value="TreeGrafter"/>
</dbReference>
<dbReference type="Gene3D" id="3.40.109.10">
    <property type="entry name" value="NADH Oxidase"/>
    <property type="match status" value="1"/>
</dbReference>
<dbReference type="Proteomes" id="UP000214880">
    <property type="component" value="Unassembled WGS sequence"/>
</dbReference>
<evidence type="ECO:0000256" key="1">
    <source>
        <dbReference type="ARBA" id="ARBA00023027"/>
    </source>
</evidence>
<feature type="domain" description="Nitroreductase" evidence="2">
    <location>
        <begin position="9"/>
        <end position="166"/>
    </location>
</feature>
<dbReference type="GO" id="GO:0046256">
    <property type="term" value="P:2,4,6-trinitrotoluene catabolic process"/>
    <property type="evidence" value="ECO:0007669"/>
    <property type="project" value="TreeGrafter"/>
</dbReference>
<evidence type="ECO:0000313" key="4">
    <source>
        <dbReference type="Proteomes" id="UP000214880"/>
    </source>
</evidence>
<protein>
    <submittedName>
        <fullName evidence="3">Nitroreductase</fullName>
    </submittedName>
</protein>
<dbReference type="InterPro" id="IPR029479">
    <property type="entry name" value="Nitroreductase"/>
</dbReference>
<organism evidence="3 4">
    <name type="scientific">Dendrosporobacter quercicolus</name>
    <dbReference type="NCBI Taxonomy" id="146817"/>
    <lineage>
        <taxon>Bacteria</taxon>
        <taxon>Bacillati</taxon>
        <taxon>Bacillota</taxon>
        <taxon>Negativicutes</taxon>
        <taxon>Selenomonadales</taxon>
        <taxon>Sporomusaceae</taxon>
        <taxon>Dendrosporobacter</taxon>
    </lineage>
</organism>
<evidence type="ECO:0000313" key="3">
    <source>
        <dbReference type="EMBL" id="SDL85655.1"/>
    </source>
</evidence>
<sequence length="186" mass="20128">MSEVITALLERRSIRNFKPDQIKASELETIIKAGQFAPSAANQQSWHFTVVQNSDLLTRISKAIRNIFLQSGNPAYVERAKAENFSPFYHAPTLIIVAGDQKSIAPEPDASLALGNIQLAAHALGVGSVWVHSLRQLFTSEEGQALNQELKIPEGYTIFGSAALGYNAGATPTAPPRKEGTVTTIK</sequence>